<organism evidence="1 2">
    <name type="scientific">Methylovirgula ligni</name>
    <dbReference type="NCBI Taxonomy" id="569860"/>
    <lineage>
        <taxon>Bacteria</taxon>
        <taxon>Pseudomonadati</taxon>
        <taxon>Pseudomonadota</taxon>
        <taxon>Alphaproteobacteria</taxon>
        <taxon>Hyphomicrobiales</taxon>
        <taxon>Beijerinckiaceae</taxon>
        <taxon>Methylovirgula</taxon>
    </lineage>
</organism>
<dbReference type="AlphaFoldDB" id="A0A3D9Z2M4"/>
<dbReference type="RefSeq" id="WP_115835131.1">
    <property type="nucleotide sequence ID" value="NZ_CP025086.1"/>
</dbReference>
<dbReference type="EMBL" id="QUMO01000001">
    <property type="protein sequence ID" value="REF89351.1"/>
    <property type="molecule type" value="Genomic_DNA"/>
</dbReference>
<protein>
    <submittedName>
        <fullName evidence="1">Uncharacterized protein</fullName>
    </submittedName>
</protein>
<accession>A0A3D9Z2M4</accession>
<proteinExistence type="predicted"/>
<dbReference type="OrthoDB" id="8480672at2"/>
<sequence>MEPNTNQYALAALKERRATIAGEISSLEDRLRYLRKMAEAVDHTIRLFNPDLDGSAIPAKKPYKRVKLFNAGELNRLILNALRKAGKPLSTGEVTDAVVAELGHGPDAKRGMTNRVRANLNYLLRERGLVRKEGDRLSALWSLAS</sequence>
<evidence type="ECO:0000313" key="1">
    <source>
        <dbReference type="EMBL" id="REF89351.1"/>
    </source>
</evidence>
<comment type="caution">
    <text evidence="1">The sequence shown here is derived from an EMBL/GenBank/DDBJ whole genome shotgun (WGS) entry which is preliminary data.</text>
</comment>
<dbReference type="Proteomes" id="UP000256900">
    <property type="component" value="Unassembled WGS sequence"/>
</dbReference>
<gene>
    <name evidence="1" type="ORF">DES32_0572</name>
</gene>
<keyword evidence="2" id="KW-1185">Reference proteome</keyword>
<reference evidence="1 2" key="1">
    <citation type="submission" date="2018-08" db="EMBL/GenBank/DDBJ databases">
        <title>Genomic Encyclopedia of Type Strains, Phase IV (KMG-IV): sequencing the most valuable type-strain genomes for metagenomic binning, comparative biology and taxonomic classification.</title>
        <authorList>
            <person name="Goeker M."/>
        </authorList>
    </citation>
    <scope>NUCLEOTIDE SEQUENCE [LARGE SCALE GENOMIC DNA]</scope>
    <source>
        <strain evidence="1 2">BW863</strain>
    </source>
</reference>
<evidence type="ECO:0000313" key="2">
    <source>
        <dbReference type="Proteomes" id="UP000256900"/>
    </source>
</evidence>
<name>A0A3D9Z2M4_9HYPH</name>